<accession>A0ABU6QS73</accession>
<dbReference type="Proteomes" id="UP001341840">
    <property type="component" value="Unassembled WGS sequence"/>
</dbReference>
<keyword evidence="2" id="KW-1185">Reference proteome</keyword>
<gene>
    <name evidence="1" type="ORF">PIB30_080759</name>
</gene>
<evidence type="ECO:0000313" key="1">
    <source>
        <dbReference type="EMBL" id="MED6114491.1"/>
    </source>
</evidence>
<reference evidence="1 2" key="1">
    <citation type="journal article" date="2023" name="Plants (Basel)">
        <title>Bridging the Gap: Combining Genomics and Transcriptomics Approaches to Understand Stylosanthes scabra, an Orphan Legume from the Brazilian Caatinga.</title>
        <authorList>
            <person name="Ferreira-Neto J.R.C."/>
            <person name="da Silva M.D."/>
            <person name="Binneck E."/>
            <person name="de Melo N.F."/>
            <person name="da Silva R.H."/>
            <person name="de Melo A.L.T.M."/>
            <person name="Pandolfi V."/>
            <person name="Bustamante F.O."/>
            <person name="Brasileiro-Vidal A.C."/>
            <person name="Benko-Iseppon A.M."/>
        </authorList>
    </citation>
    <scope>NUCLEOTIDE SEQUENCE [LARGE SCALE GENOMIC DNA]</scope>
    <source>
        <tissue evidence="1">Leaves</tissue>
    </source>
</reference>
<dbReference type="EMBL" id="JASCZI010001186">
    <property type="protein sequence ID" value="MED6114491.1"/>
    <property type="molecule type" value="Genomic_DNA"/>
</dbReference>
<evidence type="ECO:0000313" key="2">
    <source>
        <dbReference type="Proteomes" id="UP001341840"/>
    </source>
</evidence>
<name>A0ABU6QS73_9FABA</name>
<comment type="caution">
    <text evidence="1">The sequence shown here is derived from an EMBL/GenBank/DDBJ whole genome shotgun (WGS) entry which is preliminary data.</text>
</comment>
<protein>
    <submittedName>
        <fullName evidence="1">Uncharacterized protein</fullName>
    </submittedName>
</protein>
<proteinExistence type="predicted"/>
<sequence>MAKLGHTFEDVHPSMYDLEFNVCVIRIWEVPAKFNPNEIQSLEMVVQDHKDPCWYCLGLGKEMEASRTSVSEVLDDEVVLNSDTFGITTVQNLSLSFSNTSRFQGGMARHHFREALIYQKCTSTLRWRNRGSDYIKGNVGGEWASIVWCN</sequence>
<organism evidence="1 2">
    <name type="scientific">Stylosanthes scabra</name>
    <dbReference type="NCBI Taxonomy" id="79078"/>
    <lineage>
        <taxon>Eukaryota</taxon>
        <taxon>Viridiplantae</taxon>
        <taxon>Streptophyta</taxon>
        <taxon>Embryophyta</taxon>
        <taxon>Tracheophyta</taxon>
        <taxon>Spermatophyta</taxon>
        <taxon>Magnoliopsida</taxon>
        <taxon>eudicotyledons</taxon>
        <taxon>Gunneridae</taxon>
        <taxon>Pentapetalae</taxon>
        <taxon>rosids</taxon>
        <taxon>fabids</taxon>
        <taxon>Fabales</taxon>
        <taxon>Fabaceae</taxon>
        <taxon>Papilionoideae</taxon>
        <taxon>50 kb inversion clade</taxon>
        <taxon>dalbergioids sensu lato</taxon>
        <taxon>Dalbergieae</taxon>
        <taxon>Pterocarpus clade</taxon>
        <taxon>Stylosanthes</taxon>
    </lineage>
</organism>